<dbReference type="AlphaFoldDB" id="A0A3B0QVB1"/>
<dbReference type="Gene3D" id="3.30.420.40">
    <property type="match status" value="1"/>
</dbReference>
<dbReference type="EMBL" id="UOEB01000139">
    <property type="protein sequence ID" value="VAV84222.1"/>
    <property type="molecule type" value="Genomic_DNA"/>
</dbReference>
<dbReference type="InterPro" id="IPR043129">
    <property type="entry name" value="ATPase_NBD"/>
</dbReference>
<dbReference type="CDD" id="cd23763">
    <property type="entry name" value="ASKHA_ATPase_ROK"/>
    <property type="match status" value="1"/>
</dbReference>
<name>A0A3B0QVB1_9ZZZZ</name>
<organism evidence="1">
    <name type="scientific">hydrothermal vent metagenome</name>
    <dbReference type="NCBI Taxonomy" id="652676"/>
    <lineage>
        <taxon>unclassified sequences</taxon>
        <taxon>metagenomes</taxon>
        <taxon>ecological metagenomes</taxon>
    </lineage>
</organism>
<reference evidence="1" key="1">
    <citation type="submission" date="2018-06" db="EMBL/GenBank/DDBJ databases">
        <authorList>
            <person name="Zhirakovskaya E."/>
        </authorList>
    </citation>
    <scope>NUCLEOTIDE SEQUENCE</scope>
</reference>
<evidence type="ECO:0000313" key="1">
    <source>
        <dbReference type="EMBL" id="VAV84222.1"/>
    </source>
</evidence>
<sequence length="87" mass="10012">MPQKKQGSNYYLGYDIGGTKCSIVLGDHDFHIYEKVFFETKVERGYPIILEEFKKHTHELFKKYDQNKLVKIGISCGGPLDSKKGII</sequence>
<feature type="non-terminal residue" evidence="1">
    <location>
        <position position="87"/>
    </location>
</feature>
<gene>
    <name evidence="1" type="ORF">MNBD_BACTEROID02-860</name>
</gene>
<evidence type="ECO:0008006" key="2">
    <source>
        <dbReference type="Google" id="ProtNLM"/>
    </source>
</evidence>
<dbReference type="SUPFAM" id="SSF53067">
    <property type="entry name" value="Actin-like ATPase domain"/>
    <property type="match status" value="1"/>
</dbReference>
<accession>A0A3B0QVB1</accession>
<protein>
    <recommendedName>
        <fullName evidence="2">Glucokinase</fullName>
    </recommendedName>
</protein>
<proteinExistence type="predicted"/>